<evidence type="ECO:0000256" key="2">
    <source>
        <dbReference type="ARBA" id="ARBA00022701"/>
    </source>
</evidence>
<feature type="domain" description="Kinesin motor" evidence="11">
    <location>
        <begin position="156"/>
        <end position="493"/>
    </location>
</feature>
<evidence type="ECO:0000256" key="4">
    <source>
        <dbReference type="ARBA" id="ARBA00022840"/>
    </source>
</evidence>
<organism evidence="12 13">
    <name type="scientific">Ceratopteris richardii</name>
    <name type="common">Triangle waterfern</name>
    <dbReference type="NCBI Taxonomy" id="49495"/>
    <lineage>
        <taxon>Eukaryota</taxon>
        <taxon>Viridiplantae</taxon>
        <taxon>Streptophyta</taxon>
        <taxon>Embryophyta</taxon>
        <taxon>Tracheophyta</taxon>
        <taxon>Polypodiopsida</taxon>
        <taxon>Polypodiidae</taxon>
        <taxon>Polypodiales</taxon>
        <taxon>Pteridineae</taxon>
        <taxon>Pteridaceae</taxon>
        <taxon>Parkerioideae</taxon>
        <taxon>Ceratopteris</taxon>
    </lineage>
</organism>
<evidence type="ECO:0000256" key="5">
    <source>
        <dbReference type="ARBA" id="ARBA00023054"/>
    </source>
</evidence>
<keyword evidence="3 8" id="KW-0547">Nucleotide-binding</keyword>
<protein>
    <recommendedName>
        <fullName evidence="11">Kinesin motor domain-containing protein</fullName>
    </recommendedName>
</protein>
<dbReference type="GO" id="GO:0008017">
    <property type="term" value="F:microtubule binding"/>
    <property type="evidence" value="ECO:0007669"/>
    <property type="project" value="InterPro"/>
</dbReference>
<evidence type="ECO:0000259" key="11">
    <source>
        <dbReference type="PROSITE" id="PS50067"/>
    </source>
</evidence>
<evidence type="ECO:0000256" key="7">
    <source>
        <dbReference type="ARBA" id="ARBA00034488"/>
    </source>
</evidence>
<dbReference type="PROSITE" id="PS50067">
    <property type="entry name" value="KINESIN_MOTOR_2"/>
    <property type="match status" value="1"/>
</dbReference>
<feature type="coiled-coil region" evidence="9">
    <location>
        <begin position="500"/>
        <end position="527"/>
    </location>
</feature>
<dbReference type="InterPro" id="IPR027417">
    <property type="entry name" value="P-loop_NTPase"/>
</dbReference>
<dbReference type="OrthoDB" id="3176171at2759"/>
<dbReference type="PANTHER" id="PTHR37739:SF16">
    <property type="entry name" value="KINESIN-LIKE PROTEIN"/>
    <property type="match status" value="1"/>
</dbReference>
<dbReference type="FunFam" id="3.40.850.10:FF:000052">
    <property type="entry name" value="Kinesin-like protein KIN-12F"/>
    <property type="match status" value="1"/>
</dbReference>
<keyword evidence="1" id="KW-0150">Chloroplast</keyword>
<keyword evidence="5 9" id="KW-0175">Coiled coil</keyword>
<evidence type="ECO:0000313" key="12">
    <source>
        <dbReference type="EMBL" id="KAH7307152.1"/>
    </source>
</evidence>
<evidence type="ECO:0000256" key="6">
    <source>
        <dbReference type="ARBA" id="ARBA00023175"/>
    </source>
</evidence>
<accession>A0A8T2S4U9</accession>
<dbReference type="PROSITE" id="PS00411">
    <property type="entry name" value="KINESIN_MOTOR_1"/>
    <property type="match status" value="1"/>
</dbReference>
<dbReference type="GO" id="GO:0009524">
    <property type="term" value="C:phragmoplast"/>
    <property type="evidence" value="ECO:0007669"/>
    <property type="project" value="UniProtKB-ARBA"/>
</dbReference>
<keyword evidence="2" id="KW-0493">Microtubule</keyword>
<dbReference type="InterPro" id="IPR036961">
    <property type="entry name" value="Kinesin_motor_dom_sf"/>
</dbReference>
<feature type="compositionally biased region" description="Polar residues" evidence="10">
    <location>
        <begin position="59"/>
        <end position="81"/>
    </location>
</feature>
<feature type="compositionally biased region" description="Pro residues" evidence="10">
    <location>
        <begin position="92"/>
        <end position="101"/>
    </location>
</feature>
<dbReference type="EMBL" id="CM035427">
    <property type="protein sequence ID" value="KAH7307152.1"/>
    <property type="molecule type" value="Genomic_DNA"/>
</dbReference>
<dbReference type="SMART" id="SM00129">
    <property type="entry name" value="KISc"/>
    <property type="match status" value="1"/>
</dbReference>
<dbReference type="GO" id="GO:0005874">
    <property type="term" value="C:microtubule"/>
    <property type="evidence" value="ECO:0007669"/>
    <property type="project" value="UniProtKB-KW"/>
</dbReference>
<evidence type="ECO:0000256" key="3">
    <source>
        <dbReference type="ARBA" id="ARBA00022741"/>
    </source>
</evidence>
<dbReference type="InterPro" id="IPR044986">
    <property type="entry name" value="KIF15/KIN-12"/>
</dbReference>
<dbReference type="GO" id="GO:0003777">
    <property type="term" value="F:microtubule motor activity"/>
    <property type="evidence" value="ECO:0007669"/>
    <property type="project" value="InterPro"/>
</dbReference>
<comment type="caution">
    <text evidence="12">The sequence shown here is derived from an EMBL/GenBank/DDBJ whole genome shotgun (WGS) entry which is preliminary data.</text>
</comment>
<proteinExistence type="inferred from homology"/>
<gene>
    <name evidence="12" type="ORF">KP509_22G048200</name>
</gene>
<dbReference type="GO" id="GO:0007018">
    <property type="term" value="P:microtubule-based movement"/>
    <property type="evidence" value="ECO:0007669"/>
    <property type="project" value="InterPro"/>
</dbReference>
<keyword evidence="1" id="KW-0934">Plastid</keyword>
<name>A0A8T2S4U9_CERRI</name>
<keyword evidence="13" id="KW-1185">Reference proteome</keyword>
<reference evidence="12" key="1">
    <citation type="submission" date="2021-08" db="EMBL/GenBank/DDBJ databases">
        <title>WGS assembly of Ceratopteris richardii.</title>
        <authorList>
            <person name="Marchant D.B."/>
            <person name="Chen G."/>
            <person name="Jenkins J."/>
            <person name="Shu S."/>
            <person name="Leebens-Mack J."/>
            <person name="Grimwood J."/>
            <person name="Schmutz J."/>
            <person name="Soltis P."/>
            <person name="Soltis D."/>
            <person name="Chen Z.-H."/>
        </authorList>
    </citation>
    <scope>NUCLEOTIDE SEQUENCE</scope>
    <source>
        <strain evidence="12">Whitten #5841</strain>
        <tissue evidence="12">Leaf</tissue>
    </source>
</reference>
<evidence type="ECO:0000313" key="13">
    <source>
        <dbReference type="Proteomes" id="UP000825935"/>
    </source>
</evidence>
<dbReference type="PANTHER" id="PTHR37739">
    <property type="entry name" value="KINESIN-LIKE PROTEIN KIN-12D"/>
    <property type="match status" value="1"/>
</dbReference>
<feature type="region of interest" description="Disordered" evidence="10">
    <location>
        <begin position="1"/>
        <end position="119"/>
    </location>
</feature>
<dbReference type="Proteomes" id="UP000825935">
    <property type="component" value="Chromosome 22"/>
</dbReference>
<dbReference type="PRINTS" id="PR00380">
    <property type="entry name" value="KINESINHEAVY"/>
</dbReference>
<dbReference type="GO" id="GO:0005524">
    <property type="term" value="F:ATP binding"/>
    <property type="evidence" value="ECO:0007669"/>
    <property type="project" value="UniProtKB-UniRule"/>
</dbReference>
<comment type="similarity">
    <text evidence="7">Belongs to the TRAFAC class myosin-kinesin ATPase superfamily. Kinesin family. KIN-12 subfamily.</text>
</comment>
<dbReference type="InterPro" id="IPR001752">
    <property type="entry name" value="Kinesin_motor_dom"/>
</dbReference>
<evidence type="ECO:0000256" key="8">
    <source>
        <dbReference type="PROSITE-ProRule" id="PRU00283"/>
    </source>
</evidence>
<dbReference type="InterPro" id="IPR019821">
    <property type="entry name" value="Kinesin_motor_CS"/>
</dbReference>
<sequence length="1463" mass="160906">MPPRARSRSAREESPNRKPFSAAPSPRTKYSFPVVNTPVLRRSRHNSENQPPDIVANVKANSPFSDASVSPALHSSKSASTKGKHHGSLSLPPRPPPPRPSPSTNLGRTGHDSQGHAKRKLNLDSTQCVDAPADSHLPCDQSKDDEHEKCTDQDNGVKVVVRVRPCNQKEEAEDATQIAEKISDETINLIDQTFTFDHVAGQDASQKAMFEMVGKPLVENCLEGFNSSIFAYGQTGSGKTYTMWGAIQDLMAQPPSEGRGLTPRVFEFLFERIKEEENKNADKQLRYQCRCSFFEIYNEQITDLLEPLQKSLQVREDTKTGVYVENLTEEFVSCPSEVFHLMTKGLGNRKIASTGMNIESSRSHTLFTCIIESRCKSMSDGISSVRTSRMNLVDLAGSERQKLTGAGGDRLREAGNINRSLSQLGNVINILAEVSQSGKPRHIPYRDSRLTFLLQESLGGNAKLAIICAISPASSCKNETLSTLRFAQRAKAIQNKAIVNEETEDDVKILREQIRQLKDELMRMKSNETMSGGAGCYSTSWNARRSYNLLRMSLSRPLTLPHTDTDSDEEMEIDEDAVEGSNDLSFLSTQAQSLVRALEIKEIKNGSCVSDTETLSNLCDGVAQALSASDSISTGDPAVSACSLDLHENFDIKDNVVNGEEKIVNNEELPEQGNFKLTWNSAQVNGENVEVTGFERRNLDEPLSSGGPGVLIDKELPEHEIPQLSQNHKEGKIGDEVTNFDKKNNVVDGEQNIVNNEELPEQGNIKLSWNSAQVNDENVEGTGFERRNFDEPHISGCPGILIHKELPEHEIPQLSQNHTDGKIGDEEVTGFQTSNGADVYMSEASFELAPNEFSKSLLANASLSINAPLNNIEVTCKRETKSVMFEDPDAHGVSVSNNSQTIKSGLTVQDDVPLLKECIKVDEDVVNLEPVCGIFEEPDSDIGPVSSNVPSSSFMPRMEDGDVCELSESPLNKESESEANVKGYFSVDTEAELTTESDKGTDKLPASACTPNEFEFDEASISTDAHCNEHQPAYIAHLDTVQVQTDVKDSCCTAVHSSGNSLRDPDADIVQHLFNKTECMTATNLDTTVINDGEQICESPEAHAQKNPDASRDQQHFSKIECLATKMPDVTVINNGEQICESAEIHDQEGLDQLTSDLKCTVIIDDVEDHHNLESPIVNPALNLSTVDLDGSVHNAECLTTETSDNMELDRGELDKETCTSTCANAEVHTLKLPVLSLSPRLPVIDLDAPILSMSPTLGDTTQGLHRSVSPPFIGVATADACQASNEKFEDAEEGIQFNGINDTVLRTSFIKMNSRATGNPSSSAQRLAASLHRGLQIIECHQKKANSSRMSTLRFSFQKSDWDKPNSRNMVNQSVQTSLTWLPDQAVEHRDVGSNASPVEQLLGECKPEHDEEELSTPQKRINLQTKTEMEALLSGALRRERAMEDDLQRKTAEIEQLNRLV</sequence>
<feature type="binding site" evidence="8">
    <location>
        <begin position="233"/>
        <end position="240"/>
    </location>
    <ligand>
        <name>ATP</name>
        <dbReference type="ChEBI" id="CHEBI:30616"/>
    </ligand>
</feature>
<dbReference type="Pfam" id="PF00225">
    <property type="entry name" value="Kinesin"/>
    <property type="match status" value="1"/>
</dbReference>
<evidence type="ECO:0000256" key="10">
    <source>
        <dbReference type="SAM" id="MobiDB-lite"/>
    </source>
</evidence>
<dbReference type="Gene3D" id="3.40.850.10">
    <property type="entry name" value="Kinesin motor domain"/>
    <property type="match status" value="1"/>
</dbReference>
<keyword evidence="4 8" id="KW-0067">ATP-binding</keyword>
<keyword evidence="6 8" id="KW-0505">Motor protein</keyword>
<dbReference type="SUPFAM" id="SSF52540">
    <property type="entry name" value="P-loop containing nucleoside triphosphate hydrolases"/>
    <property type="match status" value="1"/>
</dbReference>
<evidence type="ECO:0000256" key="1">
    <source>
        <dbReference type="ARBA" id="ARBA00022528"/>
    </source>
</evidence>
<evidence type="ECO:0000256" key="9">
    <source>
        <dbReference type="SAM" id="Coils"/>
    </source>
</evidence>